<evidence type="ECO:0000256" key="1">
    <source>
        <dbReference type="SAM" id="Phobius"/>
    </source>
</evidence>
<keyword evidence="3" id="KW-1185">Reference proteome</keyword>
<keyword evidence="1" id="KW-0812">Transmembrane</keyword>
<name>J0LC47_AURST</name>
<evidence type="ECO:0000313" key="3">
    <source>
        <dbReference type="Proteomes" id="UP000006514"/>
    </source>
</evidence>
<feature type="transmembrane region" description="Helical" evidence="1">
    <location>
        <begin position="33"/>
        <end position="54"/>
    </location>
</feature>
<evidence type="ECO:0000313" key="2">
    <source>
        <dbReference type="EMBL" id="EJD34045.1"/>
    </source>
</evidence>
<organism evidence="2 3">
    <name type="scientific">Auricularia subglabra (strain TFB-10046 / SS5)</name>
    <name type="common">White-rot fungus</name>
    <name type="synonym">Auricularia delicata (strain TFB10046)</name>
    <dbReference type="NCBI Taxonomy" id="717982"/>
    <lineage>
        <taxon>Eukaryota</taxon>
        <taxon>Fungi</taxon>
        <taxon>Dikarya</taxon>
        <taxon>Basidiomycota</taxon>
        <taxon>Agaricomycotina</taxon>
        <taxon>Agaricomycetes</taxon>
        <taxon>Auriculariales</taxon>
        <taxon>Auriculariaceae</taxon>
        <taxon>Auricularia</taxon>
    </lineage>
</organism>
<keyword evidence="1" id="KW-0472">Membrane</keyword>
<reference evidence="3" key="1">
    <citation type="journal article" date="2012" name="Science">
        <title>The Paleozoic origin of enzymatic lignin decomposition reconstructed from 31 fungal genomes.</title>
        <authorList>
            <person name="Floudas D."/>
            <person name="Binder M."/>
            <person name="Riley R."/>
            <person name="Barry K."/>
            <person name="Blanchette R.A."/>
            <person name="Henrissat B."/>
            <person name="Martinez A.T."/>
            <person name="Otillar R."/>
            <person name="Spatafora J.W."/>
            <person name="Yadav J.S."/>
            <person name="Aerts A."/>
            <person name="Benoit I."/>
            <person name="Boyd A."/>
            <person name="Carlson A."/>
            <person name="Copeland A."/>
            <person name="Coutinho P.M."/>
            <person name="de Vries R.P."/>
            <person name="Ferreira P."/>
            <person name="Findley K."/>
            <person name="Foster B."/>
            <person name="Gaskell J."/>
            <person name="Glotzer D."/>
            <person name="Gorecki P."/>
            <person name="Heitman J."/>
            <person name="Hesse C."/>
            <person name="Hori C."/>
            <person name="Igarashi K."/>
            <person name="Jurgens J.A."/>
            <person name="Kallen N."/>
            <person name="Kersten P."/>
            <person name="Kohler A."/>
            <person name="Kuees U."/>
            <person name="Kumar T.K.A."/>
            <person name="Kuo A."/>
            <person name="LaButti K."/>
            <person name="Larrondo L.F."/>
            <person name="Lindquist E."/>
            <person name="Ling A."/>
            <person name="Lombard V."/>
            <person name="Lucas S."/>
            <person name="Lundell T."/>
            <person name="Martin R."/>
            <person name="McLaughlin D.J."/>
            <person name="Morgenstern I."/>
            <person name="Morin E."/>
            <person name="Murat C."/>
            <person name="Nagy L.G."/>
            <person name="Nolan M."/>
            <person name="Ohm R.A."/>
            <person name="Patyshakuliyeva A."/>
            <person name="Rokas A."/>
            <person name="Ruiz-Duenas F.J."/>
            <person name="Sabat G."/>
            <person name="Salamov A."/>
            <person name="Samejima M."/>
            <person name="Schmutz J."/>
            <person name="Slot J.C."/>
            <person name="St John F."/>
            <person name="Stenlid J."/>
            <person name="Sun H."/>
            <person name="Sun S."/>
            <person name="Syed K."/>
            <person name="Tsang A."/>
            <person name="Wiebenga A."/>
            <person name="Young D."/>
            <person name="Pisabarro A."/>
            <person name="Eastwood D.C."/>
            <person name="Martin F."/>
            <person name="Cullen D."/>
            <person name="Grigoriev I.V."/>
            <person name="Hibbett D.S."/>
        </authorList>
    </citation>
    <scope>NUCLEOTIDE SEQUENCE [LARGE SCALE GENOMIC DNA]</scope>
    <source>
        <strain evidence="3">TFB10046</strain>
    </source>
</reference>
<keyword evidence="1" id="KW-1133">Transmembrane helix</keyword>
<sequence>MDPLALTFGLLSACLQALAPLAGWANFVFRRSLLVIIPGIFCAYLALQALSHVFGTLKTVHASACELPVLSSWGLCSQLVSDPLTLGVHHLPTVISDPITACNILGGTLAPGGNITDYIPTMSFTGNLATNVSLWSSPSSLVENTSDSIRGTIPVLNDVARDLNDLVGLSHCVYQLAQSAFIHWTRVVHRESSSREFSAIYRAVPRLPEDLVKDLEGSLSLLDRSIRDTQLSLAGHIERVTNLHLAFADTSHIARREEWRLSTNAKRSWLPRTAKDTGQEELRRQVRLQSSYAACALEYALGSLRRISAALLALKELPKHVELDSMTDVTIALQTLQLRAEALNEATASLQSMLL</sequence>
<dbReference type="InParanoid" id="J0LC47"/>
<proteinExistence type="predicted"/>
<accession>J0LC47</accession>
<dbReference type="AlphaFoldDB" id="J0LC47"/>
<dbReference type="Proteomes" id="UP000006514">
    <property type="component" value="Unassembled WGS sequence"/>
</dbReference>
<dbReference type="EMBL" id="JH688017">
    <property type="protein sequence ID" value="EJD34045.1"/>
    <property type="molecule type" value="Genomic_DNA"/>
</dbReference>
<dbReference type="KEGG" id="adl:AURDEDRAFT_140604"/>
<protein>
    <submittedName>
        <fullName evidence="2">Uncharacterized protein</fullName>
    </submittedName>
</protein>
<gene>
    <name evidence="2" type="ORF">AURDEDRAFT_140604</name>
</gene>